<dbReference type="InterPro" id="IPR012727">
    <property type="entry name" value="Gly_oxidase_ThiO"/>
</dbReference>
<dbReference type="Gene3D" id="3.30.9.10">
    <property type="entry name" value="D-Amino Acid Oxidase, subunit A, domain 2"/>
    <property type="match status" value="1"/>
</dbReference>
<accession>A0A217EC80</accession>
<dbReference type="PANTHER" id="PTHR13847">
    <property type="entry name" value="SARCOSINE DEHYDROGENASE-RELATED"/>
    <property type="match status" value="1"/>
</dbReference>
<dbReference type="UniPathway" id="UPA00060"/>
<dbReference type="GO" id="GO:0016491">
    <property type="term" value="F:oxidoreductase activity"/>
    <property type="evidence" value="ECO:0007669"/>
    <property type="project" value="UniProtKB-KW"/>
</dbReference>
<dbReference type="RefSeq" id="WP_088822144.1">
    <property type="nucleotide sequence ID" value="NZ_FZLN01000001.1"/>
</dbReference>
<dbReference type="GO" id="GO:0009228">
    <property type="term" value="P:thiamine biosynthetic process"/>
    <property type="evidence" value="ECO:0007669"/>
    <property type="project" value="UniProtKB-KW"/>
</dbReference>
<comment type="pathway">
    <text evidence="1">Cofactor biosynthesis; thiamine diphosphate biosynthesis.</text>
</comment>
<evidence type="ECO:0000256" key="1">
    <source>
        <dbReference type="ARBA" id="ARBA00004948"/>
    </source>
</evidence>
<evidence type="ECO:0000256" key="2">
    <source>
        <dbReference type="ARBA" id="ARBA00022977"/>
    </source>
</evidence>
<dbReference type="Gene3D" id="3.50.50.60">
    <property type="entry name" value="FAD/NAD(P)-binding domain"/>
    <property type="match status" value="1"/>
</dbReference>
<protein>
    <submittedName>
        <fullName evidence="5">Glycine oxidase</fullName>
    </submittedName>
</protein>
<dbReference type="Pfam" id="PF01266">
    <property type="entry name" value="DAO"/>
    <property type="match status" value="1"/>
</dbReference>
<dbReference type="SUPFAM" id="SSF54373">
    <property type="entry name" value="FAD-linked reductases, C-terminal domain"/>
    <property type="match status" value="1"/>
</dbReference>
<dbReference type="GO" id="GO:0050660">
    <property type="term" value="F:flavin adenine dinucleotide binding"/>
    <property type="evidence" value="ECO:0007669"/>
    <property type="project" value="InterPro"/>
</dbReference>
<proteinExistence type="predicted"/>
<evidence type="ECO:0000313" key="6">
    <source>
        <dbReference type="Proteomes" id="UP000243463"/>
    </source>
</evidence>
<name>A0A217EC80_9GAMM</name>
<dbReference type="InterPro" id="IPR006076">
    <property type="entry name" value="FAD-dep_OxRdtase"/>
</dbReference>
<evidence type="ECO:0000259" key="4">
    <source>
        <dbReference type="Pfam" id="PF01266"/>
    </source>
</evidence>
<organism evidence="5 6">
    <name type="scientific">Acinetobacter apis</name>
    <dbReference type="NCBI Taxonomy" id="1229165"/>
    <lineage>
        <taxon>Bacteria</taxon>
        <taxon>Pseudomonadati</taxon>
        <taxon>Pseudomonadota</taxon>
        <taxon>Gammaproteobacteria</taxon>
        <taxon>Moraxellales</taxon>
        <taxon>Moraxellaceae</taxon>
        <taxon>Acinetobacter</taxon>
    </lineage>
</organism>
<dbReference type="Proteomes" id="UP000243463">
    <property type="component" value="Unassembled WGS sequence"/>
</dbReference>
<dbReference type="AlphaFoldDB" id="A0A217EC80"/>
<dbReference type="InterPro" id="IPR036188">
    <property type="entry name" value="FAD/NAD-bd_sf"/>
</dbReference>
<reference evidence="6" key="1">
    <citation type="submission" date="2017-06" db="EMBL/GenBank/DDBJ databases">
        <authorList>
            <person name="Varghese N."/>
            <person name="Submissions S."/>
        </authorList>
    </citation>
    <scope>NUCLEOTIDE SEQUENCE [LARGE SCALE GENOMIC DNA]</scope>
    <source>
        <strain evidence="6">ANC 5114</strain>
    </source>
</reference>
<keyword evidence="2" id="KW-0784">Thiamine biosynthesis</keyword>
<dbReference type="SUPFAM" id="SSF51905">
    <property type="entry name" value="FAD/NAD(P)-binding domain"/>
    <property type="match status" value="1"/>
</dbReference>
<gene>
    <name evidence="5" type="ORF">SAMN05444584_0037</name>
</gene>
<dbReference type="NCBIfam" id="TIGR02352">
    <property type="entry name" value="thiamin_ThiO"/>
    <property type="match status" value="1"/>
</dbReference>
<dbReference type="GO" id="GO:0009229">
    <property type="term" value="P:thiamine diphosphate biosynthetic process"/>
    <property type="evidence" value="ECO:0007669"/>
    <property type="project" value="UniProtKB-UniPathway"/>
</dbReference>
<sequence length="366" mass="41035">MKVAVIGAGVIGLLSALELAEQGVHVDLFDQRLAGAEASWAGGGILSPMYPWRYPSAVNALAQSAKTMYQTWNEKLKPVTEIDFEIHHSGMLIFDESDFALGLSYADQSQNPMQHAQLLQASDILNTNPHISAQFKQALFFPHLANIRNPKLLQSLVCYLKQLPHVQWHEHTQITQLHFEHQRLQHIQDQHGHIYTADEFVFSTGAWSHQFSQQLNIHIPVQPIQGQMALFKAPPGFLPTMCMNEVMYLIPRADGHIVCGSSMQDIGFNKDISHSLQQHILDASYQMVPALKKMPLVQQWAGLRPSSPHGIPYIGVLPHLNNVWLNTGHFRNGLCMGPASAQLLRQLMLQQPLSVDPNVYNPSHLI</sequence>
<keyword evidence="6" id="KW-1185">Reference proteome</keyword>
<feature type="domain" description="FAD dependent oxidoreductase" evidence="4">
    <location>
        <begin position="2"/>
        <end position="346"/>
    </location>
</feature>
<dbReference type="OrthoDB" id="18526at2"/>
<evidence type="ECO:0000256" key="3">
    <source>
        <dbReference type="ARBA" id="ARBA00023002"/>
    </source>
</evidence>
<keyword evidence="3" id="KW-0560">Oxidoreductase</keyword>
<dbReference type="GO" id="GO:0005737">
    <property type="term" value="C:cytoplasm"/>
    <property type="evidence" value="ECO:0007669"/>
    <property type="project" value="TreeGrafter"/>
</dbReference>
<dbReference type="EMBL" id="FZLN01000001">
    <property type="protein sequence ID" value="SNQ28129.1"/>
    <property type="molecule type" value="Genomic_DNA"/>
</dbReference>
<evidence type="ECO:0000313" key="5">
    <source>
        <dbReference type="EMBL" id="SNQ28129.1"/>
    </source>
</evidence>
<dbReference type="PANTHER" id="PTHR13847:SF289">
    <property type="entry name" value="GLYCINE OXIDASE"/>
    <property type="match status" value="1"/>
</dbReference>